<dbReference type="OrthoDB" id="9796962at2"/>
<dbReference type="InterPro" id="IPR058248">
    <property type="entry name" value="Lxx211020-like"/>
</dbReference>
<evidence type="ECO:0000313" key="3">
    <source>
        <dbReference type="Proteomes" id="UP000232163"/>
    </source>
</evidence>
<dbReference type="Pfam" id="PF04314">
    <property type="entry name" value="PCuAC"/>
    <property type="match status" value="1"/>
</dbReference>
<evidence type="ECO:0008006" key="4">
    <source>
        <dbReference type="Google" id="ProtNLM"/>
    </source>
</evidence>
<dbReference type="Proteomes" id="UP000232163">
    <property type="component" value="Unassembled WGS sequence"/>
</dbReference>
<dbReference type="RefSeq" id="WP_100000448.1">
    <property type="nucleotide sequence ID" value="NZ_CP017940.1"/>
</dbReference>
<feature type="signal peptide" evidence="1">
    <location>
        <begin position="1"/>
        <end position="20"/>
    </location>
</feature>
<keyword evidence="1" id="KW-0732">Signal</keyword>
<keyword evidence="3" id="KW-1185">Reference proteome</keyword>
<sequence>MRSFSRIAALALLASSASFAAAQSHDHSAMGKGDAAAMSDDMMAPVKVGDLVLSGAFARATLPGAKVGGGYVTITSQSKEADRLIGGSSPAAQRVEVHEMKMDGNVMQMRQLKDGLEVPAGGTAELSPGGTHLMMINLTAPLKEGDMVPVTLEFAKAGKVEVQFMVGPANAAGMEHN</sequence>
<proteinExistence type="predicted"/>
<gene>
    <name evidence="2" type="ORF">B5P45_21490</name>
</gene>
<evidence type="ECO:0000256" key="1">
    <source>
        <dbReference type="SAM" id="SignalP"/>
    </source>
</evidence>
<dbReference type="Gene3D" id="2.60.40.1890">
    <property type="entry name" value="PCu(A)C copper chaperone"/>
    <property type="match status" value="1"/>
</dbReference>
<protein>
    <recommendedName>
        <fullName evidence="4">Copper chaperone PCu(A)C</fullName>
    </recommendedName>
</protein>
<accession>A0A2N9VU33</accession>
<dbReference type="EMBL" id="MZMT01000049">
    <property type="protein sequence ID" value="PIO43001.1"/>
    <property type="molecule type" value="Genomic_DNA"/>
</dbReference>
<evidence type="ECO:0000313" key="2">
    <source>
        <dbReference type="EMBL" id="PIO43001.1"/>
    </source>
</evidence>
<dbReference type="KEGG" id="pht:BLM14_16605"/>
<dbReference type="SUPFAM" id="SSF110087">
    <property type="entry name" value="DR1885-like metal-binding protein"/>
    <property type="match status" value="1"/>
</dbReference>
<dbReference type="AlphaFoldDB" id="A0A2N9VU33"/>
<organism evidence="2 3">
    <name type="scientific">Phyllobacterium zundukense</name>
    <dbReference type="NCBI Taxonomy" id="1867719"/>
    <lineage>
        <taxon>Bacteria</taxon>
        <taxon>Pseudomonadati</taxon>
        <taxon>Pseudomonadota</taxon>
        <taxon>Alphaproteobacteria</taxon>
        <taxon>Hyphomicrobiales</taxon>
        <taxon>Phyllobacteriaceae</taxon>
        <taxon>Phyllobacterium</taxon>
    </lineage>
</organism>
<dbReference type="PANTHER" id="PTHR36302">
    <property type="entry name" value="BLR7088 PROTEIN"/>
    <property type="match status" value="1"/>
</dbReference>
<name>A0A2N9VU33_9HYPH</name>
<feature type="chain" id="PRO_5014802775" description="Copper chaperone PCu(A)C" evidence="1">
    <location>
        <begin position="21"/>
        <end position="177"/>
    </location>
</feature>
<reference evidence="3" key="1">
    <citation type="journal article" date="2017" name="Int J Environ Stud">
        <title>Does the Miocene-Pliocene relict legume Oxytropis triphylla form nitrogen-fixing nodules with a combination of bacterial strains?</title>
        <authorList>
            <person name="Safronova V."/>
            <person name="Belimov A."/>
            <person name="Sazanova A."/>
            <person name="Kuznetsova I."/>
            <person name="Popova J."/>
            <person name="Andronov E."/>
            <person name="Verkhozina A."/>
            <person name="Tikhonovich I."/>
        </authorList>
    </citation>
    <scope>NUCLEOTIDE SEQUENCE [LARGE SCALE GENOMIC DNA]</scope>
    <source>
        <strain evidence="3">Tri-38</strain>
    </source>
</reference>
<dbReference type="PANTHER" id="PTHR36302:SF1">
    <property type="entry name" value="COPPER CHAPERONE PCU(A)C"/>
    <property type="match status" value="1"/>
</dbReference>
<dbReference type="InterPro" id="IPR007410">
    <property type="entry name" value="LpqE-like"/>
</dbReference>
<dbReference type="InterPro" id="IPR036182">
    <property type="entry name" value="PCuAC_sf"/>
</dbReference>
<comment type="caution">
    <text evidence="2">The sequence shown here is derived from an EMBL/GenBank/DDBJ whole genome shotgun (WGS) entry which is preliminary data.</text>
</comment>